<dbReference type="Proteomes" id="UP000091857">
    <property type="component" value="Chromosome 3"/>
</dbReference>
<dbReference type="EMBL" id="CM004389">
    <property type="protein sequence ID" value="KAG8657006.1"/>
    <property type="molecule type" value="Genomic_DNA"/>
</dbReference>
<organism evidence="1 2">
    <name type="scientific">Manihot esculenta</name>
    <name type="common">Cassava</name>
    <name type="synonym">Jatropha manihot</name>
    <dbReference type="NCBI Taxonomy" id="3983"/>
    <lineage>
        <taxon>Eukaryota</taxon>
        <taxon>Viridiplantae</taxon>
        <taxon>Streptophyta</taxon>
        <taxon>Embryophyta</taxon>
        <taxon>Tracheophyta</taxon>
        <taxon>Spermatophyta</taxon>
        <taxon>Magnoliopsida</taxon>
        <taxon>eudicotyledons</taxon>
        <taxon>Gunneridae</taxon>
        <taxon>Pentapetalae</taxon>
        <taxon>rosids</taxon>
        <taxon>fabids</taxon>
        <taxon>Malpighiales</taxon>
        <taxon>Euphorbiaceae</taxon>
        <taxon>Crotonoideae</taxon>
        <taxon>Manihoteae</taxon>
        <taxon>Manihot</taxon>
    </lineage>
</organism>
<evidence type="ECO:0000313" key="2">
    <source>
        <dbReference type="Proteomes" id="UP000091857"/>
    </source>
</evidence>
<comment type="caution">
    <text evidence="1">The sequence shown here is derived from an EMBL/GenBank/DDBJ whole genome shotgun (WGS) entry which is preliminary data.</text>
</comment>
<proteinExistence type="predicted"/>
<sequence length="118" mass="14148">MKHRKKYKCVNVHFARSVWILSYMGWQSTGLQCFSDWFRVVFVSVGVENATKMIMICWSLWYNRNLIVWEHKFKSPQQVYSLSMRYLQEWRAAATPLVQQNGSNVSSRSWQRPDSRLH</sequence>
<reference evidence="2" key="1">
    <citation type="journal article" date="2016" name="Nat. Biotechnol.">
        <title>Sequencing wild and cultivated cassava and related species reveals extensive interspecific hybridization and genetic diversity.</title>
        <authorList>
            <person name="Bredeson J.V."/>
            <person name="Lyons J.B."/>
            <person name="Prochnik S.E."/>
            <person name="Wu G.A."/>
            <person name="Ha C.M."/>
            <person name="Edsinger-Gonzales E."/>
            <person name="Grimwood J."/>
            <person name="Schmutz J."/>
            <person name="Rabbi I.Y."/>
            <person name="Egesi C."/>
            <person name="Nauluvula P."/>
            <person name="Lebot V."/>
            <person name="Ndunguru J."/>
            <person name="Mkamilo G."/>
            <person name="Bart R.S."/>
            <person name="Setter T.L."/>
            <person name="Gleadow R.M."/>
            <person name="Kulakow P."/>
            <person name="Ferguson M.E."/>
            <person name="Rounsley S."/>
            <person name="Rokhsar D.S."/>
        </authorList>
    </citation>
    <scope>NUCLEOTIDE SEQUENCE [LARGE SCALE GENOMIC DNA]</scope>
    <source>
        <strain evidence="2">cv. AM560-2</strain>
    </source>
</reference>
<name>A0ACB7HY18_MANES</name>
<accession>A0ACB7HY18</accession>
<evidence type="ECO:0000313" key="1">
    <source>
        <dbReference type="EMBL" id="KAG8657006.1"/>
    </source>
</evidence>
<protein>
    <submittedName>
        <fullName evidence="1">Uncharacterized protein</fullName>
    </submittedName>
</protein>
<gene>
    <name evidence="1" type="ORF">MANES_03G031145v8</name>
</gene>
<keyword evidence="2" id="KW-1185">Reference proteome</keyword>